<dbReference type="Gene3D" id="1.10.443.10">
    <property type="entry name" value="Intergrase catalytic core"/>
    <property type="match status" value="1"/>
</dbReference>
<protein>
    <submittedName>
        <fullName evidence="8">Integrase</fullName>
    </submittedName>
</protein>
<keyword evidence="4" id="KW-0233">DNA recombination</keyword>
<dbReference type="STRING" id="264697.ABE28_008760"/>
<dbReference type="Pfam" id="PF14657">
    <property type="entry name" value="Arm-DNA-bind_4"/>
    <property type="match status" value="1"/>
</dbReference>
<dbReference type="SUPFAM" id="SSF56349">
    <property type="entry name" value="DNA breaking-rejoining enzymes"/>
    <property type="match status" value="1"/>
</dbReference>
<organism evidence="8 9">
    <name type="scientific">Peribacillus muralis</name>
    <dbReference type="NCBI Taxonomy" id="264697"/>
    <lineage>
        <taxon>Bacteria</taxon>
        <taxon>Bacillati</taxon>
        <taxon>Bacillota</taxon>
        <taxon>Bacilli</taxon>
        <taxon>Bacillales</taxon>
        <taxon>Bacillaceae</taxon>
        <taxon>Peribacillus</taxon>
    </lineage>
</organism>
<gene>
    <name evidence="8" type="ORF">ABE28_008760</name>
</gene>
<keyword evidence="9" id="KW-1185">Reference proteome</keyword>
<evidence type="ECO:0000259" key="7">
    <source>
        <dbReference type="PROSITE" id="PS51900"/>
    </source>
</evidence>
<dbReference type="InterPro" id="IPR004107">
    <property type="entry name" value="Integrase_SAM-like_N"/>
</dbReference>
<dbReference type="PANTHER" id="PTHR30349:SF64">
    <property type="entry name" value="PROPHAGE INTEGRASE INTD-RELATED"/>
    <property type="match status" value="1"/>
</dbReference>
<evidence type="ECO:0000256" key="5">
    <source>
        <dbReference type="PROSITE-ProRule" id="PRU01248"/>
    </source>
</evidence>
<dbReference type="Gene3D" id="1.10.150.130">
    <property type="match status" value="1"/>
</dbReference>
<name>A0A1B3XML5_9BACI</name>
<dbReference type="InterPro" id="IPR002104">
    <property type="entry name" value="Integrase_catalytic"/>
</dbReference>
<dbReference type="PANTHER" id="PTHR30349">
    <property type="entry name" value="PHAGE INTEGRASE-RELATED"/>
    <property type="match status" value="1"/>
</dbReference>
<dbReference type="GO" id="GO:0003677">
    <property type="term" value="F:DNA binding"/>
    <property type="evidence" value="ECO:0007669"/>
    <property type="project" value="UniProtKB-UniRule"/>
</dbReference>
<evidence type="ECO:0000256" key="3">
    <source>
        <dbReference type="ARBA" id="ARBA00023125"/>
    </source>
</evidence>
<evidence type="ECO:0000256" key="2">
    <source>
        <dbReference type="ARBA" id="ARBA00022908"/>
    </source>
</evidence>
<sequence length="383" mass="44670">MAHIRKYKNKADKKYFYEYRIRYRDPITQEKKEKSKRGFTSSKEALIAAVAEEQRLSEGIEQGPISLRSFLEMWLEEYKEGTIRKNTLDLHKYSINKHILPYFKNISLQDVKPIMYQKFLNQMAKENYSKRTIEIVNGTMYGALERAIKLGKILKNPCEGAIIRGEEKKDEIKFMNSDDIPIFLTEAYKYGYIYWIFFKVLIETGLRKGEAAALQWTDIDLKAKTMTITKTLDFTAKNKDELLGDPKTDHSRRTITISNTLANDLHFHKKYQNQNKLALADIYNHDLNLVLCRNDGNFMPKSSLFNAFSRILKRTDIPEIPIHCLRHTHAVLLLESGATMKYIQERLGHGSAQITADVYAHISKKIEKDTMDNFENYTKDILK</sequence>
<evidence type="ECO:0000313" key="8">
    <source>
        <dbReference type="EMBL" id="AOH54441.1"/>
    </source>
</evidence>
<dbReference type="PROSITE" id="PS51900">
    <property type="entry name" value="CB"/>
    <property type="match status" value="1"/>
</dbReference>
<dbReference type="InterPro" id="IPR011010">
    <property type="entry name" value="DNA_brk_join_enz"/>
</dbReference>
<dbReference type="Pfam" id="PF14659">
    <property type="entry name" value="Phage_int_SAM_3"/>
    <property type="match status" value="1"/>
</dbReference>
<evidence type="ECO:0000256" key="1">
    <source>
        <dbReference type="ARBA" id="ARBA00008857"/>
    </source>
</evidence>
<evidence type="ECO:0000256" key="4">
    <source>
        <dbReference type="ARBA" id="ARBA00023172"/>
    </source>
</evidence>
<keyword evidence="2" id="KW-0229">DNA integration</keyword>
<dbReference type="InterPro" id="IPR050090">
    <property type="entry name" value="Tyrosine_recombinase_XerCD"/>
</dbReference>
<dbReference type="RefSeq" id="WP_064465851.1">
    <property type="nucleotide sequence ID" value="NZ_CP017080.1"/>
</dbReference>
<proteinExistence type="inferred from homology"/>
<evidence type="ECO:0000313" key="9">
    <source>
        <dbReference type="Proteomes" id="UP000077926"/>
    </source>
</evidence>
<dbReference type="GO" id="GO:0015074">
    <property type="term" value="P:DNA integration"/>
    <property type="evidence" value="ECO:0007669"/>
    <property type="project" value="UniProtKB-KW"/>
</dbReference>
<dbReference type="OrthoDB" id="9803188at2"/>
<feature type="domain" description="Core-binding (CB)" evidence="7">
    <location>
        <begin position="65"/>
        <end position="148"/>
    </location>
</feature>
<dbReference type="InterPro" id="IPR028259">
    <property type="entry name" value="AP2-like_int_N"/>
</dbReference>
<dbReference type="EMBL" id="CP017080">
    <property type="protein sequence ID" value="AOH54441.1"/>
    <property type="molecule type" value="Genomic_DNA"/>
</dbReference>
<keyword evidence="3 5" id="KW-0238">DNA-binding</keyword>
<accession>A0A1B3XML5</accession>
<dbReference type="CDD" id="cd01189">
    <property type="entry name" value="INT_ICEBs1_C_like"/>
    <property type="match status" value="1"/>
</dbReference>
<dbReference type="Proteomes" id="UP000077926">
    <property type="component" value="Chromosome"/>
</dbReference>
<dbReference type="KEGG" id="bmur:ABE28_008760"/>
<dbReference type="PROSITE" id="PS51898">
    <property type="entry name" value="TYR_RECOMBINASE"/>
    <property type="match status" value="1"/>
</dbReference>
<feature type="domain" description="Tyr recombinase" evidence="6">
    <location>
        <begin position="170"/>
        <end position="372"/>
    </location>
</feature>
<dbReference type="AlphaFoldDB" id="A0A1B3XML5"/>
<dbReference type="InterPro" id="IPR044068">
    <property type="entry name" value="CB"/>
</dbReference>
<comment type="similarity">
    <text evidence="1">Belongs to the 'phage' integrase family.</text>
</comment>
<dbReference type="InterPro" id="IPR013762">
    <property type="entry name" value="Integrase-like_cat_sf"/>
</dbReference>
<dbReference type="Pfam" id="PF00589">
    <property type="entry name" value="Phage_integrase"/>
    <property type="match status" value="1"/>
</dbReference>
<evidence type="ECO:0000259" key="6">
    <source>
        <dbReference type="PROSITE" id="PS51898"/>
    </source>
</evidence>
<dbReference type="InterPro" id="IPR010998">
    <property type="entry name" value="Integrase_recombinase_N"/>
</dbReference>
<dbReference type="GO" id="GO:0006310">
    <property type="term" value="P:DNA recombination"/>
    <property type="evidence" value="ECO:0007669"/>
    <property type="project" value="UniProtKB-KW"/>
</dbReference>
<reference evidence="8 9" key="1">
    <citation type="submission" date="2016-08" db="EMBL/GenBank/DDBJ databases">
        <title>Complete genome sequence of Bacillus muralis G25-68, a strain with toxicity to nematodes.</title>
        <authorList>
            <person name="Zheng Z."/>
        </authorList>
    </citation>
    <scope>NUCLEOTIDE SEQUENCE [LARGE SCALE GENOMIC DNA]</scope>
    <source>
        <strain evidence="8 9">G25-68</strain>
    </source>
</reference>